<dbReference type="GO" id="GO:0008131">
    <property type="term" value="F:primary methylamine oxidase activity"/>
    <property type="evidence" value="ECO:0007669"/>
    <property type="project" value="InterPro"/>
</dbReference>
<feature type="domain" description="Copper amine oxidase N2-terminal" evidence="12">
    <location>
        <begin position="103"/>
        <end position="157"/>
    </location>
</feature>
<evidence type="ECO:0000313" key="15">
    <source>
        <dbReference type="Proteomes" id="UP000191522"/>
    </source>
</evidence>
<comment type="cofactor">
    <cofactor evidence="1">
        <name>Cu cation</name>
        <dbReference type="ChEBI" id="CHEBI:23378"/>
    </cofactor>
</comment>
<protein>
    <recommendedName>
        <fullName evidence="9">Amine oxidase</fullName>
        <ecNumber evidence="9">1.4.3.-</ecNumber>
    </recommendedName>
</protein>
<dbReference type="STRING" id="69771.A0A1V6PEX5"/>
<evidence type="ECO:0000256" key="10">
    <source>
        <dbReference type="SAM" id="MobiDB-lite"/>
    </source>
</evidence>
<feature type="active site" description="Schiff-base intermediate with substrate; via topaquinone" evidence="7">
    <location>
        <position position="487"/>
    </location>
</feature>
<dbReference type="AlphaFoldDB" id="A0A1V6PEX5"/>
<dbReference type="Gene3D" id="3.10.450.40">
    <property type="match status" value="2"/>
</dbReference>
<evidence type="ECO:0000256" key="4">
    <source>
        <dbReference type="ARBA" id="ARBA00022772"/>
    </source>
</evidence>
<dbReference type="FunFam" id="2.70.98.20:FF:000002">
    <property type="entry name" value="Amine oxidase"/>
    <property type="match status" value="1"/>
</dbReference>
<dbReference type="InterPro" id="IPR000269">
    <property type="entry name" value="Cu_amine_oxidase"/>
</dbReference>
<keyword evidence="6 9" id="KW-0186">Copper</keyword>
<comment type="PTM">
    <text evidence="8 9">Topaquinone (TPQ) is generated by copper-dependent autoxidation of a specific tyrosyl residue.</text>
</comment>
<evidence type="ECO:0000256" key="2">
    <source>
        <dbReference type="ARBA" id="ARBA00007983"/>
    </source>
</evidence>
<dbReference type="OMA" id="PYNSQDV"/>
<dbReference type="InterPro" id="IPR015328">
    <property type="entry name" value="DUF1965"/>
</dbReference>
<organism evidence="14 15">
    <name type="scientific">Penicillium decumbens</name>
    <dbReference type="NCBI Taxonomy" id="69771"/>
    <lineage>
        <taxon>Eukaryota</taxon>
        <taxon>Fungi</taxon>
        <taxon>Dikarya</taxon>
        <taxon>Ascomycota</taxon>
        <taxon>Pezizomycotina</taxon>
        <taxon>Eurotiomycetes</taxon>
        <taxon>Eurotiomycetidae</taxon>
        <taxon>Eurotiales</taxon>
        <taxon>Aspergillaceae</taxon>
        <taxon>Penicillium</taxon>
    </lineage>
</organism>
<sequence length="762" mass="86664">MGLAWLVDPAAGRLHTDYRRPVPKQAYDCRRNLQGLGHNSGDGDLTHKCRFPGSGSNFTKIQAQRENIWTGLTDFEAASVLSWLFERSDLNLATINDARGWDNTMSELIELMVPNKTDSLKFINHGGKAPPRYAHVVINHRATAQPYFADILVGPLPIVNQTTQWLPLEYPYTRKAQGRVRNVNPDEHLIRNKWLLNISTSVADITLDLWNATALGLANDSISILGIDPLSQENDRVTRWDQFWNNPIGEFDDASLLPLGLYVHSDVTGRDPTKWKVLGWLYNNVFYPTTDSFRNAFYSSGFEKLKANIDGVWAHTDQRGKVLPHDRSYPPVSVAPSGSRFAVDVKQKWVEWMDFTFYIGFSRDTGIALHDIRYKGQRILYELGLQEALAHYAGNDPVQSMTAYLDTYSGFGPHAFGLVKGYDCPAYATYLNSTFYQNETTHTHTHSICLFEYDADNFMQRHSSYTDVSVTKNVYFTVRSVSTVGNYDYMFSYSFYMDGSIRVDVRASGYIQSAYYAHNEDFGYQIHDALSGSMHDHVLNIKADFDILGLNNTIQLTHQVPTTQTFAWSNQTRNTMKLKYSHIENENESRFNWDANSATQVKVINMDEMTPYGEYRGYRILPSAGTIHLTVENSTNLRNAAQWANYDIQVTRHHDTEPRSAHSKNSQDVEDPPINFDEFFNGENLTQQDLVVWLNLGMHHIPHTGDLPNTVFTTAHSGVVFMPLNYLLSDPSRETVNMARVNYEHGNVSSVVTFGQEDNQYA</sequence>
<dbReference type="Proteomes" id="UP000191522">
    <property type="component" value="Unassembled WGS sequence"/>
</dbReference>
<evidence type="ECO:0000256" key="7">
    <source>
        <dbReference type="PIRSR" id="PIRSR600269-50"/>
    </source>
</evidence>
<feature type="active site" description="Proton acceptor" evidence="7">
    <location>
        <position position="406"/>
    </location>
</feature>
<dbReference type="PANTHER" id="PTHR10638:SF20">
    <property type="entry name" value="AMINE OXIDASE"/>
    <property type="match status" value="1"/>
</dbReference>
<evidence type="ECO:0000259" key="13">
    <source>
        <dbReference type="Pfam" id="PF09248"/>
    </source>
</evidence>
<evidence type="ECO:0000313" key="14">
    <source>
        <dbReference type="EMBL" id="OQD75066.1"/>
    </source>
</evidence>
<dbReference type="InterPro" id="IPR015798">
    <property type="entry name" value="Cu_amine_oxidase_C"/>
</dbReference>
<comment type="similarity">
    <text evidence="2 9">Belongs to the copper/topaquinone oxidase family.</text>
</comment>
<feature type="domain" description="DUF1965" evidence="13">
    <location>
        <begin position="254"/>
        <end position="320"/>
    </location>
</feature>
<accession>A0A1V6PEX5</accession>
<keyword evidence="4 7" id="KW-0801">TPQ</keyword>
<evidence type="ECO:0000256" key="5">
    <source>
        <dbReference type="ARBA" id="ARBA00023002"/>
    </source>
</evidence>
<dbReference type="EMBL" id="MDYL01000008">
    <property type="protein sequence ID" value="OQD75066.1"/>
    <property type="molecule type" value="Genomic_DNA"/>
</dbReference>
<dbReference type="GO" id="GO:0048038">
    <property type="term" value="F:quinone binding"/>
    <property type="evidence" value="ECO:0007669"/>
    <property type="project" value="InterPro"/>
</dbReference>
<dbReference type="FunFam" id="3.10.450.40:FF:000028">
    <property type="entry name" value="Amine oxidase"/>
    <property type="match status" value="1"/>
</dbReference>
<dbReference type="InterPro" id="IPR016182">
    <property type="entry name" value="Cu_amine_oxidase_N-reg"/>
</dbReference>
<dbReference type="InterPro" id="IPR015800">
    <property type="entry name" value="Cu_amine_oxidase_N2"/>
</dbReference>
<dbReference type="SUPFAM" id="SSF49998">
    <property type="entry name" value="Amine oxidase catalytic domain"/>
    <property type="match status" value="1"/>
</dbReference>
<keyword evidence="5 9" id="KW-0560">Oxidoreductase</keyword>
<feature type="region of interest" description="Disordered" evidence="10">
    <location>
        <begin position="654"/>
        <end position="673"/>
    </location>
</feature>
<dbReference type="PANTHER" id="PTHR10638">
    <property type="entry name" value="COPPER AMINE OXIDASE"/>
    <property type="match status" value="1"/>
</dbReference>
<dbReference type="GO" id="GO:0005886">
    <property type="term" value="C:plasma membrane"/>
    <property type="evidence" value="ECO:0007669"/>
    <property type="project" value="TreeGrafter"/>
</dbReference>
<feature type="modified residue" description="2',4',5'-topaquinone" evidence="8">
    <location>
        <position position="487"/>
    </location>
</feature>
<name>A0A1V6PEX5_PENDC</name>
<evidence type="ECO:0000256" key="3">
    <source>
        <dbReference type="ARBA" id="ARBA00022723"/>
    </source>
</evidence>
<dbReference type="SUPFAM" id="SSF54416">
    <property type="entry name" value="Amine oxidase N-terminal region"/>
    <property type="match status" value="2"/>
</dbReference>
<keyword evidence="3 9" id="KW-0479">Metal-binding</keyword>
<dbReference type="PRINTS" id="PR00766">
    <property type="entry name" value="CUDAOXIDASE"/>
</dbReference>
<comment type="caution">
    <text evidence="14">The sequence shown here is derived from an EMBL/GenBank/DDBJ whole genome shotgun (WGS) entry which is preliminary data.</text>
</comment>
<dbReference type="Pfam" id="PF01179">
    <property type="entry name" value="Cu_amine_oxid"/>
    <property type="match status" value="1"/>
</dbReference>
<feature type="domain" description="Copper amine oxidase catalytic" evidence="11">
    <location>
        <begin position="333"/>
        <end position="732"/>
    </location>
</feature>
<evidence type="ECO:0000256" key="6">
    <source>
        <dbReference type="ARBA" id="ARBA00023008"/>
    </source>
</evidence>
<dbReference type="Gene3D" id="2.70.98.20">
    <property type="entry name" value="Copper amine oxidase, catalytic domain"/>
    <property type="match status" value="1"/>
</dbReference>
<evidence type="ECO:0000256" key="9">
    <source>
        <dbReference type="RuleBase" id="RU000672"/>
    </source>
</evidence>
<dbReference type="InterPro" id="IPR036460">
    <property type="entry name" value="Cu_amine_oxidase_C_sf"/>
</dbReference>
<dbReference type="GO" id="GO:0005507">
    <property type="term" value="F:copper ion binding"/>
    <property type="evidence" value="ECO:0007669"/>
    <property type="project" value="InterPro"/>
</dbReference>
<proteinExistence type="inferred from homology"/>
<dbReference type="EC" id="1.4.3.-" evidence="9"/>
<evidence type="ECO:0000259" key="11">
    <source>
        <dbReference type="Pfam" id="PF01179"/>
    </source>
</evidence>
<evidence type="ECO:0000256" key="1">
    <source>
        <dbReference type="ARBA" id="ARBA00001935"/>
    </source>
</evidence>
<evidence type="ECO:0000259" key="12">
    <source>
        <dbReference type="Pfam" id="PF02727"/>
    </source>
</evidence>
<reference evidence="15" key="1">
    <citation type="journal article" date="2017" name="Nat. Microbiol.">
        <title>Global analysis of biosynthetic gene clusters reveals vast potential of secondary metabolite production in Penicillium species.</title>
        <authorList>
            <person name="Nielsen J.C."/>
            <person name="Grijseels S."/>
            <person name="Prigent S."/>
            <person name="Ji B."/>
            <person name="Dainat J."/>
            <person name="Nielsen K.F."/>
            <person name="Frisvad J.C."/>
            <person name="Workman M."/>
            <person name="Nielsen J."/>
        </authorList>
    </citation>
    <scope>NUCLEOTIDE SEQUENCE [LARGE SCALE GENOMIC DNA]</scope>
    <source>
        <strain evidence="15">IBT 11843</strain>
    </source>
</reference>
<dbReference type="Pfam" id="PF02727">
    <property type="entry name" value="Cu_amine_oxidN2"/>
    <property type="match status" value="1"/>
</dbReference>
<keyword evidence="15" id="KW-1185">Reference proteome</keyword>
<dbReference type="OrthoDB" id="3341590at2759"/>
<gene>
    <name evidence="14" type="ORF">PENDEC_c008G05293</name>
</gene>
<dbReference type="Pfam" id="PF09248">
    <property type="entry name" value="DUF1965"/>
    <property type="match status" value="1"/>
</dbReference>
<comment type="cofactor">
    <cofactor evidence="9">
        <name>Cu cation</name>
        <dbReference type="ChEBI" id="CHEBI:23378"/>
    </cofactor>
    <text evidence="9">Contains 1 topaquinone per subunit.</text>
</comment>
<dbReference type="GO" id="GO:0009308">
    <property type="term" value="P:amine metabolic process"/>
    <property type="evidence" value="ECO:0007669"/>
    <property type="project" value="UniProtKB-UniRule"/>
</dbReference>
<evidence type="ECO:0000256" key="8">
    <source>
        <dbReference type="PIRSR" id="PIRSR600269-51"/>
    </source>
</evidence>